<dbReference type="AlphaFoldDB" id="A0A1G7YQU5"/>
<dbReference type="Proteomes" id="UP000826616">
    <property type="component" value="Chromosome"/>
</dbReference>
<dbReference type="GeneID" id="97140808"/>
<reference evidence="3 4" key="1">
    <citation type="submission" date="2016-10" db="EMBL/GenBank/DDBJ databases">
        <authorList>
            <person name="de Groot N.N."/>
        </authorList>
    </citation>
    <scope>NUCLEOTIDE SEQUENCE [LARGE SCALE GENOMIC DNA]</scope>
    <source>
        <strain evidence="3 4">L 420-91</strain>
    </source>
</reference>
<organism evidence="3 4">
    <name type="scientific">Aneurinibacillus thermoaerophilus</name>
    <dbReference type="NCBI Taxonomy" id="143495"/>
    <lineage>
        <taxon>Bacteria</taxon>
        <taxon>Bacillati</taxon>
        <taxon>Bacillota</taxon>
        <taxon>Bacilli</taxon>
        <taxon>Bacillales</taxon>
        <taxon>Paenibacillaceae</taxon>
        <taxon>Aneurinibacillus group</taxon>
        <taxon>Aneurinibacillus</taxon>
    </lineage>
</organism>
<keyword evidence="3" id="KW-0808">Transferase</keyword>
<dbReference type="InterPro" id="IPR037171">
    <property type="entry name" value="NagB/RpiA_transferase-like"/>
</dbReference>
<evidence type="ECO:0000313" key="3">
    <source>
        <dbReference type="EMBL" id="SDG98656.1"/>
    </source>
</evidence>
<dbReference type="InterPro" id="IPR004165">
    <property type="entry name" value="CoA_trans_fam_I"/>
</dbReference>
<dbReference type="OrthoDB" id="9805230at2"/>
<protein>
    <submittedName>
        <fullName evidence="2 3">CoA-transferase</fullName>
    </submittedName>
</protein>
<reference evidence="2 5" key="2">
    <citation type="submission" date="2021-08" db="EMBL/GenBank/DDBJ databases">
        <title>Complete genome sequence of the strain Aneurinibacillus thermoaerophilus CCM 8960.</title>
        <authorList>
            <person name="Musilova J."/>
            <person name="Kourilova X."/>
            <person name="Pernicova I."/>
            <person name="Bezdicek M."/>
            <person name="Lengerova M."/>
            <person name="Obruca S."/>
            <person name="Sedlar K."/>
        </authorList>
    </citation>
    <scope>NUCLEOTIDE SEQUENCE [LARGE SCALE GENOMIC DNA]</scope>
    <source>
        <strain evidence="2 5">CCM 8960</strain>
    </source>
</reference>
<proteinExistence type="inferred from homology"/>
<evidence type="ECO:0000313" key="2">
    <source>
        <dbReference type="EMBL" id="QYY43668.1"/>
    </source>
</evidence>
<comment type="similarity">
    <text evidence="1">Belongs to the 3-oxoacid CoA-transferase subunit B family.</text>
</comment>
<dbReference type="SMART" id="SM00882">
    <property type="entry name" value="CoA_trans"/>
    <property type="match status" value="1"/>
</dbReference>
<dbReference type="Proteomes" id="UP000198956">
    <property type="component" value="Unassembled WGS sequence"/>
</dbReference>
<gene>
    <name evidence="2" type="ORF">K3F53_05450</name>
    <name evidence="3" type="ORF">SAMN04489735_1007108</name>
</gene>
<dbReference type="Pfam" id="PF01144">
    <property type="entry name" value="CoA_trans"/>
    <property type="match status" value="1"/>
</dbReference>
<dbReference type="RefSeq" id="WP_057899491.1">
    <property type="nucleotide sequence ID" value="NZ_CP080764.1"/>
</dbReference>
<dbReference type="PANTHER" id="PTHR43293:SF3">
    <property type="entry name" value="CHOLESTEROL RING-CLEAVING HYDROLASE IPDB SUBUNIT"/>
    <property type="match status" value="1"/>
</dbReference>
<dbReference type="EMBL" id="FNDE01000007">
    <property type="protein sequence ID" value="SDG98656.1"/>
    <property type="molecule type" value="Genomic_DNA"/>
</dbReference>
<name>A0A1G7YQU5_ANETH</name>
<accession>A0A1G7YQU5</accession>
<sequence>MTHKTYAKLGEYSIIDMLAVAAAREVKDEEVVFAGTGLPMLAIMLAQRLNAPNCKLIYEAGTIDSRSDSLPSSVGDPRCVTKAAVASGLFDVFNQLQRGKIDLAYLGGAEIDKYGNVNTTVVGDYTNPTMRFPGSGGNPDINSLAKRTVFIMVQEKRRFKERVDYITSPGWMVKKWPEGTLVPRRQVYGKKFLGGPSAVITNMAVFRFNEETGMMYVDTIHPGVSQEQLQENTGFELDFSRCKGETEPPTYEELRILYEAVDPEGIFLTPQRKK</sequence>
<evidence type="ECO:0000313" key="5">
    <source>
        <dbReference type="Proteomes" id="UP000826616"/>
    </source>
</evidence>
<evidence type="ECO:0000256" key="1">
    <source>
        <dbReference type="ARBA" id="ARBA00007047"/>
    </source>
</evidence>
<evidence type="ECO:0000313" key="4">
    <source>
        <dbReference type="Proteomes" id="UP000198956"/>
    </source>
</evidence>
<dbReference type="SUPFAM" id="SSF100950">
    <property type="entry name" value="NagB/RpiA/CoA transferase-like"/>
    <property type="match status" value="1"/>
</dbReference>
<dbReference type="PANTHER" id="PTHR43293">
    <property type="entry name" value="ACETATE COA-TRANSFERASE YDIF"/>
    <property type="match status" value="1"/>
</dbReference>
<dbReference type="GO" id="GO:0008410">
    <property type="term" value="F:CoA-transferase activity"/>
    <property type="evidence" value="ECO:0007669"/>
    <property type="project" value="InterPro"/>
</dbReference>
<dbReference type="EMBL" id="CP080764">
    <property type="protein sequence ID" value="QYY43668.1"/>
    <property type="molecule type" value="Genomic_DNA"/>
</dbReference>
<keyword evidence="5" id="KW-1185">Reference proteome</keyword>
<dbReference type="Gene3D" id="3.40.1080.10">
    <property type="entry name" value="Glutaconate Coenzyme A-transferase"/>
    <property type="match status" value="1"/>
</dbReference>